<dbReference type="SMART" id="SM00228">
    <property type="entry name" value="PDZ"/>
    <property type="match status" value="2"/>
</dbReference>
<dbReference type="KEGG" id="psl:Psta_3916"/>
<dbReference type="SUPFAM" id="SSF50494">
    <property type="entry name" value="Trypsin-like serine proteases"/>
    <property type="match status" value="1"/>
</dbReference>
<keyword evidence="2" id="KW-0645">Protease</keyword>
<dbReference type="eggNOG" id="COG0265">
    <property type="taxonomic scope" value="Bacteria"/>
</dbReference>
<dbReference type="SUPFAM" id="SSF50156">
    <property type="entry name" value="PDZ domain-like"/>
    <property type="match status" value="2"/>
</dbReference>
<dbReference type="Proteomes" id="UP000001887">
    <property type="component" value="Chromosome"/>
</dbReference>
<comment type="similarity">
    <text evidence="1">Belongs to the peptidase S1C family.</text>
</comment>
<dbReference type="HOGENOM" id="CLU_020120_1_0_0"/>
<dbReference type="Pfam" id="PF13180">
    <property type="entry name" value="PDZ_2"/>
    <property type="match status" value="1"/>
</dbReference>
<dbReference type="InterPro" id="IPR036034">
    <property type="entry name" value="PDZ_sf"/>
</dbReference>
<dbReference type="GO" id="GO:0004252">
    <property type="term" value="F:serine-type endopeptidase activity"/>
    <property type="evidence" value="ECO:0007669"/>
    <property type="project" value="InterPro"/>
</dbReference>
<dbReference type="InterPro" id="IPR043504">
    <property type="entry name" value="Peptidase_S1_PA_chymotrypsin"/>
</dbReference>
<dbReference type="Gene3D" id="2.30.42.10">
    <property type="match status" value="2"/>
</dbReference>
<dbReference type="EC" id="1.3.1.74" evidence="5"/>
<evidence type="ECO:0000313" key="5">
    <source>
        <dbReference type="EMBL" id="ADB18570.1"/>
    </source>
</evidence>
<dbReference type="PANTHER" id="PTHR43343">
    <property type="entry name" value="PEPTIDASE S12"/>
    <property type="match status" value="1"/>
</dbReference>
<organism evidence="5 6">
    <name type="scientific">Pirellula staleyi (strain ATCC 27377 / DSM 6068 / ICPB 4128)</name>
    <name type="common">Pirella staleyi</name>
    <dbReference type="NCBI Taxonomy" id="530564"/>
    <lineage>
        <taxon>Bacteria</taxon>
        <taxon>Pseudomonadati</taxon>
        <taxon>Planctomycetota</taxon>
        <taxon>Planctomycetia</taxon>
        <taxon>Pirellulales</taxon>
        <taxon>Pirellulaceae</taxon>
        <taxon>Pirellula</taxon>
    </lineage>
</organism>
<keyword evidence="5" id="KW-0560">Oxidoreductase</keyword>
<keyword evidence="3" id="KW-0378">Hydrolase</keyword>
<dbReference type="PRINTS" id="PR00834">
    <property type="entry name" value="PROTEASES2C"/>
</dbReference>
<feature type="domain" description="PDZ" evidence="4">
    <location>
        <begin position="360"/>
        <end position="444"/>
    </location>
</feature>
<dbReference type="EMBL" id="CP001848">
    <property type="protein sequence ID" value="ADB18570.1"/>
    <property type="molecule type" value="Genomic_DNA"/>
</dbReference>
<evidence type="ECO:0000256" key="3">
    <source>
        <dbReference type="ARBA" id="ARBA00022801"/>
    </source>
</evidence>
<gene>
    <name evidence="5" type="ordered locus">Psta_3916</name>
</gene>
<dbReference type="AlphaFoldDB" id="D2R1V9"/>
<dbReference type="Pfam" id="PF13365">
    <property type="entry name" value="Trypsin_2"/>
    <property type="match status" value="1"/>
</dbReference>
<keyword evidence="6" id="KW-1185">Reference proteome</keyword>
<dbReference type="InterPro" id="IPR051201">
    <property type="entry name" value="Chloro_Bact_Ser_Proteases"/>
</dbReference>
<reference evidence="5 6" key="1">
    <citation type="journal article" date="2009" name="Stand. Genomic Sci.">
        <title>Complete genome sequence of Pirellula staleyi type strain (ATCC 27377).</title>
        <authorList>
            <person name="Clum A."/>
            <person name="Tindall B.J."/>
            <person name="Sikorski J."/>
            <person name="Ivanova N."/>
            <person name="Mavrommatis K."/>
            <person name="Lucas S."/>
            <person name="Glavina del Rio T."/>
            <person name="Nolan M."/>
            <person name="Chen F."/>
            <person name="Tice H."/>
            <person name="Pitluck S."/>
            <person name="Cheng J.F."/>
            <person name="Chertkov O."/>
            <person name="Brettin T."/>
            <person name="Han C."/>
            <person name="Detter J.C."/>
            <person name="Kuske C."/>
            <person name="Bruce D."/>
            <person name="Goodwin L."/>
            <person name="Ovchinikova G."/>
            <person name="Pati A."/>
            <person name="Mikhailova N."/>
            <person name="Chen A."/>
            <person name="Palaniappan K."/>
            <person name="Land M."/>
            <person name="Hauser L."/>
            <person name="Chang Y.J."/>
            <person name="Jeffries C.D."/>
            <person name="Chain P."/>
            <person name="Rohde M."/>
            <person name="Goker M."/>
            <person name="Bristow J."/>
            <person name="Eisen J.A."/>
            <person name="Markowitz V."/>
            <person name="Hugenholtz P."/>
            <person name="Kyrpides N.C."/>
            <person name="Klenk H.P."/>
            <person name="Lapidus A."/>
        </authorList>
    </citation>
    <scope>NUCLEOTIDE SEQUENCE [LARGE SCALE GENOMIC DNA]</scope>
    <source>
        <strain evidence="6">ATCC 27377 / DSM 6068 / ICPB 4128</strain>
    </source>
</reference>
<evidence type="ECO:0000256" key="2">
    <source>
        <dbReference type="ARBA" id="ARBA00022670"/>
    </source>
</evidence>
<dbReference type="Gene3D" id="2.40.10.10">
    <property type="entry name" value="Trypsin-like serine proteases"/>
    <property type="match status" value="2"/>
</dbReference>
<dbReference type="GO" id="GO:0032440">
    <property type="term" value="F:2-alkenal reductase [NAD(P)H] activity"/>
    <property type="evidence" value="ECO:0007669"/>
    <property type="project" value="UniProtKB-EC"/>
</dbReference>
<dbReference type="STRING" id="530564.Psta_3916"/>
<proteinExistence type="inferred from homology"/>
<dbReference type="GO" id="GO:0006508">
    <property type="term" value="P:proteolysis"/>
    <property type="evidence" value="ECO:0007669"/>
    <property type="project" value="UniProtKB-KW"/>
</dbReference>
<dbReference type="InterPro" id="IPR001940">
    <property type="entry name" value="Peptidase_S1C"/>
</dbReference>
<dbReference type="PROSITE" id="PS51318">
    <property type="entry name" value="TAT"/>
    <property type="match status" value="1"/>
</dbReference>
<evidence type="ECO:0000256" key="1">
    <source>
        <dbReference type="ARBA" id="ARBA00010541"/>
    </source>
</evidence>
<dbReference type="OrthoDB" id="248175at2"/>
<dbReference type="InterPro" id="IPR006311">
    <property type="entry name" value="TAT_signal"/>
</dbReference>
<dbReference type="InterPro" id="IPR001478">
    <property type="entry name" value="PDZ"/>
</dbReference>
<sequence length="459" mass="49591" precursor="true">MQRTRLCSTSRCPWLHGLLIATAALGIASTTLPQARASELRRTAIVRAVNEAGPSIVNIHGRKTVRADVATSAGYGSDNVRQVNGMGTGIVFDARGYILTNFHVVDGVSNIQVSLHDASSTIARLVAHDPKTDLAVIKVDTKEPLPVIKFGTSCDLMTGEPVIAIGNAYGYEHTVTRGIISALHRTVQVSDEQKYQNLIQTDASINPGNSGGPLMNIDGEVIGINVAVRVGAQGIGFAIPIDEALEVTAKLMSIERIDQTMHGIAGNTKHEPEQRIFTVSMARESSPAEKVGLKSGDVISKIGDREVKRSLDIELALLGRGATEEVPVEVLRDGETVSMSITLSPLKNTSRPALSDKAWDLLGLRLAPMDETEFRNLGSRYRGGLRVTAVRDEGPAAAQGIRRGDVLVGMHVWETISLENIAYVLDREDLSRLNPVIFYIIRGSDTLYGHLRVAERTKP</sequence>
<name>D2R1V9_PIRSD</name>
<evidence type="ECO:0000259" key="4">
    <source>
        <dbReference type="SMART" id="SM00228"/>
    </source>
</evidence>
<dbReference type="InterPro" id="IPR009003">
    <property type="entry name" value="Peptidase_S1_PA"/>
</dbReference>
<feature type="domain" description="PDZ" evidence="4">
    <location>
        <begin position="233"/>
        <end position="334"/>
    </location>
</feature>
<accession>D2R1V9</accession>
<protein>
    <submittedName>
        <fullName evidence="5">2-alkenal reductase</fullName>
        <ecNumber evidence="5">1.3.1.74</ecNumber>
    </submittedName>
</protein>
<evidence type="ECO:0000313" key="6">
    <source>
        <dbReference type="Proteomes" id="UP000001887"/>
    </source>
</evidence>
<dbReference type="PANTHER" id="PTHR43343:SF3">
    <property type="entry name" value="PROTEASE DO-LIKE 8, CHLOROPLASTIC"/>
    <property type="match status" value="1"/>
</dbReference>